<dbReference type="Proteomes" id="UP000239649">
    <property type="component" value="Unassembled WGS sequence"/>
</dbReference>
<keyword evidence="2" id="KW-1133">Transmembrane helix</keyword>
<keyword evidence="2" id="KW-0472">Membrane</keyword>
<evidence type="ECO:0000313" key="4">
    <source>
        <dbReference type="EMBL" id="PSC75959.1"/>
    </source>
</evidence>
<feature type="transmembrane region" description="Helical" evidence="2">
    <location>
        <begin position="404"/>
        <end position="427"/>
    </location>
</feature>
<evidence type="ECO:0000256" key="1">
    <source>
        <dbReference type="SAM" id="MobiDB-lite"/>
    </source>
</evidence>
<organism evidence="4 5">
    <name type="scientific">Micractinium conductrix</name>
    <dbReference type="NCBI Taxonomy" id="554055"/>
    <lineage>
        <taxon>Eukaryota</taxon>
        <taxon>Viridiplantae</taxon>
        <taxon>Chlorophyta</taxon>
        <taxon>core chlorophytes</taxon>
        <taxon>Trebouxiophyceae</taxon>
        <taxon>Chlorellales</taxon>
        <taxon>Chlorellaceae</taxon>
        <taxon>Chlorella clade</taxon>
        <taxon>Micractinium</taxon>
    </lineage>
</organism>
<reference evidence="4 5" key="1">
    <citation type="journal article" date="2018" name="Plant J.">
        <title>Genome sequences of Chlorella sorokiniana UTEX 1602 and Micractinium conductrix SAG 241.80: implications to maltose excretion by a green alga.</title>
        <authorList>
            <person name="Arriola M.B."/>
            <person name="Velmurugan N."/>
            <person name="Zhang Y."/>
            <person name="Plunkett M.H."/>
            <person name="Hondzo H."/>
            <person name="Barney B.M."/>
        </authorList>
    </citation>
    <scope>NUCLEOTIDE SEQUENCE [LARGE SCALE GENOMIC DNA]</scope>
    <source>
        <strain evidence="4 5">SAG 241.80</strain>
    </source>
</reference>
<evidence type="ECO:0000256" key="2">
    <source>
        <dbReference type="SAM" id="Phobius"/>
    </source>
</evidence>
<sequence>MTPLRAASTLAALLLLAAAAGAHGAPADPTSWRARAGFWVQDLQERASWWALRRWPGDDARQHPTKPLTLTLELPDDTLLEVGEDMTAEELLQQLVAAQVGRVGDVEIEVLAVERITRRRPSRVAVLRSALSALGDMLRLATAWKLGGSAIASDAATTAGDATRLPAAWRVGGGVAASSGSAAAELQRQTASGSDAKLAGGAPAERTLWDLAPDTDSDADEEVEQQQATSDSDDEQRLPITAFDDAYVDEEDEEQVPGRRLLDQRAAESAVQQQEEVDWQATKLFGPRTPALQPVQPVLPARHAAAAAATRPIVVRVVVLVVPVGQHPQQQHVLAALAEHLVEQPTLGGGSGSSNGHIADLLDALAMPAAASAATQLGRKAAAGGTANGDAPASFLQRAAAMPALVAAVNCVFVAACTVSLACMVLLARDAWRHGWVVCGSHRCPDAEELRGEQQQQQFCSTAALLVVAADEAAAMAAEEAVWAKGQL</sequence>
<proteinExistence type="predicted"/>
<evidence type="ECO:0000256" key="3">
    <source>
        <dbReference type="SAM" id="SignalP"/>
    </source>
</evidence>
<feature type="chain" id="PRO_5015115033" evidence="3">
    <location>
        <begin position="25"/>
        <end position="488"/>
    </location>
</feature>
<accession>A0A2P6VPG3</accession>
<feature type="region of interest" description="Disordered" evidence="1">
    <location>
        <begin position="212"/>
        <end position="240"/>
    </location>
</feature>
<dbReference type="EMBL" id="LHPF02000002">
    <property type="protein sequence ID" value="PSC75959.1"/>
    <property type="molecule type" value="Genomic_DNA"/>
</dbReference>
<keyword evidence="3" id="KW-0732">Signal</keyword>
<keyword evidence="5" id="KW-1185">Reference proteome</keyword>
<feature type="compositionally biased region" description="Acidic residues" evidence="1">
    <location>
        <begin position="213"/>
        <end position="224"/>
    </location>
</feature>
<name>A0A2P6VPG3_9CHLO</name>
<comment type="caution">
    <text evidence="4">The sequence shown here is derived from an EMBL/GenBank/DDBJ whole genome shotgun (WGS) entry which is preliminary data.</text>
</comment>
<evidence type="ECO:0000313" key="5">
    <source>
        <dbReference type="Proteomes" id="UP000239649"/>
    </source>
</evidence>
<dbReference type="AlphaFoldDB" id="A0A2P6VPG3"/>
<keyword evidence="2" id="KW-0812">Transmembrane</keyword>
<feature type="signal peptide" evidence="3">
    <location>
        <begin position="1"/>
        <end position="24"/>
    </location>
</feature>
<protein>
    <submittedName>
        <fullName evidence="4">Transketolase</fullName>
    </submittedName>
</protein>
<gene>
    <name evidence="4" type="ORF">C2E20_1066</name>
</gene>